<comment type="subunit">
    <text evidence="5">Homodimer.</text>
</comment>
<feature type="domain" description="Orn/DAP/Arg decarboxylase 2 C-terminal" evidence="8">
    <location>
        <begin position="40"/>
        <end position="376"/>
    </location>
</feature>
<dbReference type="SUPFAM" id="SSF51419">
    <property type="entry name" value="PLP-binding barrel"/>
    <property type="match status" value="1"/>
</dbReference>
<feature type="binding site" evidence="5">
    <location>
        <position position="283"/>
    </location>
    <ligand>
        <name>substrate</name>
    </ligand>
</feature>
<dbReference type="InterPro" id="IPR022643">
    <property type="entry name" value="De-COase2_C"/>
</dbReference>
<feature type="binding site" evidence="5">
    <location>
        <begin position="280"/>
        <end position="283"/>
    </location>
    <ligand>
        <name>pyridoxal 5'-phosphate</name>
        <dbReference type="ChEBI" id="CHEBI:597326"/>
    </ligand>
</feature>
<evidence type="ECO:0000313" key="11">
    <source>
        <dbReference type="Proteomes" id="UP001317963"/>
    </source>
</evidence>
<dbReference type="SUPFAM" id="SSF50621">
    <property type="entry name" value="Alanine racemase C-terminal domain-like"/>
    <property type="match status" value="1"/>
</dbReference>
<dbReference type="Pfam" id="PF00278">
    <property type="entry name" value="Orn_DAP_Arg_deC"/>
    <property type="match status" value="1"/>
</dbReference>
<feature type="binding site" evidence="5">
    <location>
        <position position="351"/>
    </location>
    <ligand>
        <name>substrate</name>
    </ligand>
</feature>
<accession>A0ABY6Q3C0</accession>
<comment type="function">
    <text evidence="5">Specifically catalyzes the decarboxylation of meso-diaminopimelate (meso-DAP) to L-lysine.</text>
</comment>
<comment type="similarity">
    <text evidence="5">Belongs to the Orn/Lys/Arg decarboxylase class-II family. LysA subfamily.</text>
</comment>
<keyword evidence="4 5" id="KW-0456">Lyase</keyword>
<evidence type="ECO:0000256" key="6">
    <source>
        <dbReference type="NCBIfam" id="TIGR01048"/>
    </source>
</evidence>
<dbReference type="PRINTS" id="PR01181">
    <property type="entry name" value="DAPDCRBXLASE"/>
</dbReference>
<dbReference type="PRINTS" id="PR01179">
    <property type="entry name" value="ODADCRBXLASE"/>
</dbReference>
<feature type="binding site" evidence="5">
    <location>
        <position position="319"/>
    </location>
    <ligand>
        <name>substrate</name>
    </ligand>
</feature>
<evidence type="ECO:0000313" key="10">
    <source>
        <dbReference type="EMBL" id="UZP73373.1"/>
    </source>
</evidence>
<dbReference type="InterPro" id="IPR029066">
    <property type="entry name" value="PLP-binding_barrel"/>
</dbReference>
<dbReference type="Gene3D" id="3.20.20.10">
    <property type="entry name" value="Alanine racemase"/>
    <property type="match status" value="1"/>
</dbReference>
<evidence type="ECO:0000256" key="1">
    <source>
        <dbReference type="ARBA" id="ARBA00001933"/>
    </source>
</evidence>
<dbReference type="PANTHER" id="PTHR43727:SF2">
    <property type="entry name" value="GROUP IV DECARBOXYLASE"/>
    <property type="match status" value="1"/>
</dbReference>
<keyword evidence="3 5" id="KW-0663">Pyridoxal phosphate</keyword>
<dbReference type="EC" id="4.1.1.20" evidence="5 6"/>
<proteinExistence type="inferred from homology"/>
<evidence type="ECO:0000259" key="9">
    <source>
        <dbReference type="Pfam" id="PF02784"/>
    </source>
</evidence>
<dbReference type="NCBIfam" id="TIGR01048">
    <property type="entry name" value="lysA"/>
    <property type="match status" value="1"/>
</dbReference>
<dbReference type="RefSeq" id="WP_279242151.1">
    <property type="nucleotide sequence ID" value="NZ_CP036501.1"/>
</dbReference>
<evidence type="ECO:0000256" key="2">
    <source>
        <dbReference type="ARBA" id="ARBA00022793"/>
    </source>
</evidence>
<gene>
    <name evidence="5 10" type="primary">lysA</name>
    <name evidence="10" type="ORF">E0F26_00870</name>
</gene>
<feature type="binding site" evidence="5">
    <location>
        <position position="246"/>
    </location>
    <ligand>
        <name>pyridoxal 5'-phosphate</name>
        <dbReference type="ChEBI" id="CHEBI:597326"/>
    </ligand>
</feature>
<dbReference type="InterPro" id="IPR000183">
    <property type="entry name" value="Orn/DAP/Arg_de-COase"/>
</dbReference>
<dbReference type="GO" id="GO:0008836">
    <property type="term" value="F:diaminopimelate decarboxylase activity"/>
    <property type="evidence" value="ECO:0007669"/>
    <property type="project" value="UniProtKB-EC"/>
</dbReference>
<evidence type="ECO:0000256" key="5">
    <source>
        <dbReference type="HAMAP-Rule" id="MF_02120"/>
    </source>
</evidence>
<comment type="cofactor">
    <cofactor evidence="1 5 7">
        <name>pyridoxal 5'-phosphate</name>
        <dbReference type="ChEBI" id="CHEBI:597326"/>
    </cofactor>
</comment>
<evidence type="ECO:0000256" key="3">
    <source>
        <dbReference type="ARBA" id="ARBA00022898"/>
    </source>
</evidence>
<dbReference type="Proteomes" id="UP001317963">
    <property type="component" value="Chromosome"/>
</dbReference>
<dbReference type="InterPro" id="IPR022653">
    <property type="entry name" value="De-COase2_pyr-phos_BS"/>
</dbReference>
<feature type="modified residue" description="N6-(pyridoxal phosphate)lysine" evidence="5">
    <location>
        <position position="67"/>
    </location>
</feature>
<dbReference type="InterPro" id="IPR009006">
    <property type="entry name" value="Ala_racemase/Decarboxylase_C"/>
</dbReference>
<comment type="catalytic activity">
    <reaction evidence="5 7">
        <text>meso-2,6-diaminopimelate + H(+) = L-lysine + CO2</text>
        <dbReference type="Rhea" id="RHEA:15101"/>
        <dbReference type="ChEBI" id="CHEBI:15378"/>
        <dbReference type="ChEBI" id="CHEBI:16526"/>
        <dbReference type="ChEBI" id="CHEBI:32551"/>
        <dbReference type="ChEBI" id="CHEBI:57791"/>
        <dbReference type="EC" id="4.1.1.20"/>
    </reaction>
</comment>
<evidence type="ECO:0000256" key="7">
    <source>
        <dbReference type="RuleBase" id="RU003738"/>
    </source>
</evidence>
<sequence>MSSDLNLPNGFARQAGSLFCEDTQVSDLAEQFGTPLYIYSQTAITDAFLTWKQAFGDARHLVCYAVKANSNIAILRLLASLGSGFDIVSGGELERVLTAGGDAAKVVFSGVGKSPAEIRRALEVGIRCFNVESSSELYLIEKIASERGDTARISIRINPDVDAKTHPYISTGLKENKFGVNAQQALELYRYAQGASHLQPVGVDCHIGSQLTEVAPFVESVQHLRDLVLQLRKSGINIEHIDIGGGLGIQYSDEAIPSPSELISAVRAELDPLDAELMIEPGRSIVGNAGALLTKVLVEKAGDTKYFAVVDAAMNDLLRPALYSAWQNIVEVSVTQGSEKNTYDIVGPVCETGDFLGKERSLSAREGDLLAVMGAGAYSFSMASNYNTRPRAAEILVHGSHTHIIRQRETLSSLWQDEQIPEALL</sequence>
<keyword evidence="5" id="KW-0028">Amino-acid biosynthesis</keyword>
<evidence type="ECO:0000256" key="4">
    <source>
        <dbReference type="ARBA" id="ARBA00023239"/>
    </source>
</evidence>
<keyword evidence="11" id="KW-1185">Reference proteome</keyword>
<keyword evidence="5 7" id="KW-0457">Lysine biosynthesis</keyword>
<keyword evidence="2 5" id="KW-0210">Decarboxylase</keyword>
<feature type="domain" description="Orn/DAP/Arg decarboxylase 2 N-terminal" evidence="9">
    <location>
        <begin position="43"/>
        <end position="286"/>
    </location>
</feature>
<name>A0ABY6Q3C0_9GAMM</name>
<dbReference type="Pfam" id="PF02784">
    <property type="entry name" value="Orn_Arg_deC_N"/>
    <property type="match status" value="1"/>
</dbReference>
<dbReference type="PANTHER" id="PTHR43727">
    <property type="entry name" value="DIAMINOPIMELATE DECARBOXYLASE"/>
    <property type="match status" value="1"/>
</dbReference>
<dbReference type="EMBL" id="CP036501">
    <property type="protein sequence ID" value="UZP73373.1"/>
    <property type="molecule type" value="Genomic_DNA"/>
</dbReference>
<dbReference type="InterPro" id="IPR002986">
    <property type="entry name" value="DAP_deCOOHase_LysA"/>
</dbReference>
<dbReference type="HAMAP" id="MF_02120">
    <property type="entry name" value="LysA"/>
    <property type="match status" value="1"/>
</dbReference>
<organism evidence="10 11">
    <name type="scientific">Candidatus Paraluminiphilus aquimaris</name>
    <dbReference type="NCBI Taxonomy" id="2518994"/>
    <lineage>
        <taxon>Bacteria</taxon>
        <taxon>Pseudomonadati</taxon>
        <taxon>Pseudomonadota</taxon>
        <taxon>Gammaproteobacteria</taxon>
        <taxon>Cellvibrionales</taxon>
        <taxon>Halieaceae</taxon>
        <taxon>Candidatus Paraluminiphilus</taxon>
    </lineage>
</organism>
<feature type="binding site" evidence="5">
    <location>
        <position position="378"/>
    </location>
    <ligand>
        <name>substrate</name>
    </ligand>
</feature>
<reference evidence="10 11" key="1">
    <citation type="submission" date="2019-02" db="EMBL/GenBank/DDBJ databases">
        <title>Halieaceae_genomes.</title>
        <authorList>
            <person name="Li S.-H."/>
        </authorList>
    </citation>
    <scope>NUCLEOTIDE SEQUENCE [LARGE SCALE GENOMIC DNA]</scope>
    <source>
        <strain evidence="10 11">JH123</strain>
    </source>
</reference>
<comment type="pathway">
    <text evidence="5 7">Amino-acid biosynthesis; L-lysine biosynthesis via DAP pathway; L-lysine from DL-2,6-diaminopimelate: step 1/1.</text>
</comment>
<dbReference type="CDD" id="cd06828">
    <property type="entry name" value="PLPDE_III_DapDC"/>
    <property type="match status" value="1"/>
</dbReference>
<feature type="binding site" evidence="5">
    <location>
        <position position="378"/>
    </location>
    <ligand>
        <name>pyridoxal 5'-phosphate</name>
        <dbReference type="ChEBI" id="CHEBI:597326"/>
    </ligand>
</feature>
<protein>
    <recommendedName>
        <fullName evidence="5 6">Diaminopimelate decarboxylase</fullName>
        <shortName evidence="5">DAP decarboxylase</shortName>
        <shortName evidence="5">DAPDC</shortName>
        <ecNumber evidence="5 6">4.1.1.20</ecNumber>
    </recommendedName>
</protein>
<evidence type="ECO:0000259" key="8">
    <source>
        <dbReference type="Pfam" id="PF00278"/>
    </source>
</evidence>
<dbReference type="PROSITE" id="PS00878">
    <property type="entry name" value="ODR_DC_2_1"/>
    <property type="match status" value="1"/>
</dbReference>
<dbReference type="Gene3D" id="2.40.37.10">
    <property type="entry name" value="Lyase, Ornithine Decarboxylase, Chain A, domain 1"/>
    <property type="match status" value="1"/>
</dbReference>
<dbReference type="InterPro" id="IPR022644">
    <property type="entry name" value="De-COase2_N"/>
</dbReference>
<feature type="binding site" evidence="5">
    <location>
        <position position="323"/>
    </location>
    <ligand>
        <name>substrate</name>
    </ligand>
</feature>